<feature type="compositionally biased region" description="Polar residues" evidence="1">
    <location>
        <begin position="62"/>
        <end position="75"/>
    </location>
</feature>
<proteinExistence type="predicted"/>
<evidence type="ECO:0000256" key="1">
    <source>
        <dbReference type="SAM" id="MobiDB-lite"/>
    </source>
</evidence>
<name>A0ABV3XCT6_9ACTN</name>
<dbReference type="EMBL" id="JBFNXQ010000019">
    <property type="protein sequence ID" value="MEX5718380.1"/>
    <property type="molecule type" value="Genomic_DNA"/>
</dbReference>
<evidence type="ECO:0000313" key="3">
    <source>
        <dbReference type="Proteomes" id="UP001560045"/>
    </source>
</evidence>
<keyword evidence="3" id="KW-1185">Reference proteome</keyword>
<protein>
    <submittedName>
        <fullName evidence="2">Uncharacterized protein</fullName>
    </submittedName>
</protein>
<accession>A0ABV3XCT6</accession>
<gene>
    <name evidence="2" type="ORF">ABQ292_08360</name>
</gene>
<dbReference type="Proteomes" id="UP001560045">
    <property type="component" value="Unassembled WGS sequence"/>
</dbReference>
<dbReference type="RefSeq" id="WP_369205167.1">
    <property type="nucleotide sequence ID" value="NZ_JBFNXQ010000019.1"/>
</dbReference>
<reference evidence="2 3" key="1">
    <citation type="submission" date="2024-06" db="EMBL/GenBank/DDBJ databases">
        <title>Draft genome sequence of Geodermatophilus badlandi, a novel member of the Geodermatophilaceae isolated from badland sedimentary rocks in the Red desert, Wyoming, USA.</title>
        <authorList>
            <person name="Ben Tekaya S."/>
            <person name="Nouioui I."/>
            <person name="Flores G.M."/>
            <person name="Shaal M.N."/>
            <person name="Bredoire F."/>
            <person name="Basile F."/>
            <person name="Van Diepen L."/>
            <person name="Ward N.L."/>
        </authorList>
    </citation>
    <scope>NUCLEOTIDE SEQUENCE [LARGE SCALE GENOMIC DNA]</scope>
    <source>
        <strain evidence="2 3">WL48A</strain>
    </source>
</reference>
<organism evidence="2 3">
    <name type="scientific">Geodermatophilus maliterrae</name>
    <dbReference type="NCBI Taxonomy" id="3162531"/>
    <lineage>
        <taxon>Bacteria</taxon>
        <taxon>Bacillati</taxon>
        <taxon>Actinomycetota</taxon>
        <taxon>Actinomycetes</taxon>
        <taxon>Geodermatophilales</taxon>
        <taxon>Geodermatophilaceae</taxon>
        <taxon>Geodermatophilus</taxon>
    </lineage>
</organism>
<feature type="region of interest" description="Disordered" evidence="1">
    <location>
        <begin position="57"/>
        <end position="81"/>
    </location>
</feature>
<comment type="caution">
    <text evidence="2">The sequence shown here is derived from an EMBL/GenBank/DDBJ whole genome shotgun (WGS) entry which is preliminary data.</text>
</comment>
<sequence>MIGFLFAVLTALVLLAAGFLLGVFWLHEEHARLTVLRKEVEQKSSTMQQLVHPLNADFTSRGGVSSTGRHQQSTGDEIPMS</sequence>
<evidence type="ECO:0000313" key="2">
    <source>
        <dbReference type="EMBL" id="MEX5718380.1"/>
    </source>
</evidence>